<dbReference type="RefSeq" id="XP_066664027.1">
    <property type="nucleotide sequence ID" value="XM_066818335.1"/>
</dbReference>
<gene>
    <name evidence="1" type="ORF">PG997_014021</name>
</gene>
<organism evidence="1 2">
    <name type="scientific">Apiospora hydei</name>
    <dbReference type="NCBI Taxonomy" id="1337664"/>
    <lineage>
        <taxon>Eukaryota</taxon>
        <taxon>Fungi</taxon>
        <taxon>Dikarya</taxon>
        <taxon>Ascomycota</taxon>
        <taxon>Pezizomycotina</taxon>
        <taxon>Sordariomycetes</taxon>
        <taxon>Xylariomycetidae</taxon>
        <taxon>Amphisphaeriales</taxon>
        <taxon>Apiosporaceae</taxon>
        <taxon>Apiospora</taxon>
    </lineage>
</organism>
<protein>
    <submittedName>
        <fullName evidence="1">Uncharacterized protein</fullName>
    </submittedName>
</protein>
<keyword evidence="2" id="KW-1185">Reference proteome</keyword>
<name>A0ABR1V7V6_9PEZI</name>
<sequence>MASAKLLHISDKSPRRSGVVSAALQTMQETAVILGCFDFARSRLSSLKAARRDVSDIRDAAKYRAFASGGW</sequence>
<evidence type="ECO:0000313" key="2">
    <source>
        <dbReference type="Proteomes" id="UP001433268"/>
    </source>
</evidence>
<proteinExistence type="predicted"/>
<evidence type="ECO:0000313" key="1">
    <source>
        <dbReference type="EMBL" id="KAK8067274.1"/>
    </source>
</evidence>
<accession>A0ABR1V7V6</accession>
<dbReference type="Proteomes" id="UP001433268">
    <property type="component" value="Unassembled WGS sequence"/>
</dbReference>
<reference evidence="1 2" key="1">
    <citation type="submission" date="2023-01" db="EMBL/GenBank/DDBJ databases">
        <title>Analysis of 21 Apiospora genomes using comparative genomics revels a genus with tremendous synthesis potential of carbohydrate active enzymes and secondary metabolites.</title>
        <authorList>
            <person name="Sorensen T."/>
        </authorList>
    </citation>
    <scope>NUCLEOTIDE SEQUENCE [LARGE SCALE GENOMIC DNA]</scope>
    <source>
        <strain evidence="1 2">CBS 114990</strain>
    </source>
</reference>
<comment type="caution">
    <text evidence="1">The sequence shown here is derived from an EMBL/GenBank/DDBJ whole genome shotgun (WGS) entry which is preliminary data.</text>
</comment>
<dbReference type="GeneID" id="92051395"/>
<dbReference type="EMBL" id="JAQQWN010000009">
    <property type="protein sequence ID" value="KAK8067274.1"/>
    <property type="molecule type" value="Genomic_DNA"/>
</dbReference>